<dbReference type="SUPFAM" id="SSF57424">
    <property type="entry name" value="LDL receptor-like module"/>
    <property type="match status" value="8"/>
</dbReference>
<dbReference type="PROSITE" id="PS01186">
    <property type="entry name" value="EGF_2"/>
    <property type="match status" value="3"/>
</dbReference>
<dbReference type="GeneTree" id="ENSGT00940000164512"/>
<proteinExistence type="inferred from homology"/>
<keyword evidence="4 15" id="KW-0245">EGF-like domain</keyword>
<sequence length="829" mass="93351">ENNKFLCDNGNCIWHAWRCDKENDCKDNSDEVNCENKTCNVDEQFRCANGLCVSKRWLCDGDDDCKDNSDEDQVMCSNRTCNSTGQDFQCTLGKSCISSSWVCDGEDDCVDGSDELGCVQPTCLSTEYRCAQGGCITNRWRCDGELDCEDGSDESGCPPRNCSAKNEFRCSSHQQCIPLSWKCDKDPDCEDGSDEHNCPVKPTPICPSGYFSCEFGFPACIIKTWKCDGEEDCSGGSDEKNCISVSCRNDQFACDNHHCIAQSLVCNGVRDCNDASDEHDCKGLTPKCDPVRMYQCKDGTCISKSRLCNHRHDCPNGEDEQEGFLKCNYNECLVNNGNCSDTCVDQRFGYQCQCSPGFQLNEDGRMCDDTNECLQKRSVCMEMAQCINYKGGYKCECYAGYQMERGRCKPTGDIEDSEFVTLVFSNKIDIRRLRVHSNLKTRFMTVIADQLKHAIGLSLNIKKRQVFWTDLRDENVLSVSMNRTDTNNLKSVKTVLSNHEVRSPISLAVDWVNDHLYWVDYSLGTVSLAYSNGDFPTTLLTLKPMSLRSIAIHPEDGIMFLTVAKAGKWLIMKCAMDGTDCMDVITENIKEPTSITIDYQEQRLFWLDGKLNTMSSCDFDGGNRRTVLSVFNYLQHPFGISVGLNEVYWTDVMAHSVLKCNKWTGNNVTVIDSHLHFPMDIHVDHPTAQPEMQNHCIDNSCQFMCIPLPSGGAKRFTCVCPDGYVMQDSCVKGTNKIIVATTQAAVSNAQTGWSRIIVLIIFLGCVAFRWYQRRSLQMSMHFDNPVYRKTTTVNSEEEDHHVGIPRSGSQAHLITNEQFEEPERENDSV</sequence>
<dbReference type="eggNOG" id="KOG1215">
    <property type="taxonomic scope" value="Eukaryota"/>
</dbReference>
<evidence type="ECO:0000313" key="21">
    <source>
        <dbReference type="Proteomes" id="UP000007875"/>
    </source>
</evidence>
<evidence type="ECO:0000256" key="1">
    <source>
        <dbReference type="ARBA" id="ARBA00004251"/>
    </source>
</evidence>
<evidence type="ECO:0000256" key="17">
    <source>
        <dbReference type="PROSITE-ProRule" id="PRU00461"/>
    </source>
</evidence>
<dbReference type="Gene3D" id="2.10.25.10">
    <property type="entry name" value="Laminin"/>
    <property type="match status" value="2"/>
</dbReference>
<dbReference type="Pfam" id="PF14670">
    <property type="entry name" value="FXa_inhibition"/>
    <property type="match status" value="1"/>
</dbReference>
<feature type="domain" description="EGF-like" evidence="19">
    <location>
        <begin position="369"/>
        <end position="409"/>
    </location>
</feature>
<dbReference type="CDD" id="cd00112">
    <property type="entry name" value="LDLa"/>
    <property type="match status" value="8"/>
</dbReference>
<evidence type="ECO:0000256" key="6">
    <source>
        <dbReference type="ARBA" id="ARBA00022692"/>
    </source>
</evidence>
<dbReference type="FunFam" id="4.10.400.10:FF:000005">
    <property type="entry name" value="low-density lipoprotein receptor-related protein 1B"/>
    <property type="match status" value="1"/>
</dbReference>
<protein>
    <recommendedName>
        <fullName evidence="19">EGF-like domain-containing protein</fullName>
    </recommendedName>
</protein>
<comment type="subcellular location">
    <subcellularLocation>
        <location evidence="1">Cell membrane</location>
        <topology evidence="1">Single-pass type I membrane protein</topology>
    </subcellularLocation>
</comment>
<evidence type="ECO:0000256" key="11">
    <source>
        <dbReference type="ARBA" id="ARBA00023136"/>
    </source>
</evidence>
<evidence type="ECO:0000256" key="18">
    <source>
        <dbReference type="SAM" id="Phobius"/>
    </source>
</evidence>
<dbReference type="PROSITE" id="PS50026">
    <property type="entry name" value="EGF_3"/>
    <property type="match status" value="1"/>
</dbReference>
<feature type="disulfide bond" evidence="16">
    <location>
        <begin position="266"/>
        <end position="281"/>
    </location>
</feature>
<evidence type="ECO:0000256" key="2">
    <source>
        <dbReference type="ARBA" id="ARBA00009939"/>
    </source>
</evidence>
<dbReference type="PANTHER" id="PTHR22722">
    <property type="entry name" value="LOW-DENSITY LIPOPROTEIN RECEPTOR-RELATED PROTEIN 2-RELATED"/>
    <property type="match status" value="1"/>
</dbReference>
<feature type="disulfide bond" evidence="16">
    <location>
        <begin position="254"/>
        <end position="272"/>
    </location>
</feature>
<dbReference type="PROSITE" id="PS01187">
    <property type="entry name" value="EGF_CA"/>
    <property type="match status" value="1"/>
</dbReference>
<dbReference type="Proteomes" id="UP000007875">
    <property type="component" value="Unassembled WGS sequence"/>
</dbReference>
<dbReference type="SMART" id="SM00192">
    <property type="entry name" value="LDLa"/>
    <property type="match status" value="8"/>
</dbReference>
<dbReference type="Gene3D" id="2.120.10.30">
    <property type="entry name" value="TolB, C-terminal domain"/>
    <property type="match status" value="1"/>
</dbReference>
<dbReference type="InterPro" id="IPR018097">
    <property type="entry name" value="EGF_Ca-bd_CS"/>
</dbReference>
<dbReference type="AlphaFoldDB" id="H2Z4B7"/>
<evidence type="ECO:0000256" key="10">
    <source>
        <dbReference type="ARBA" id="ARBA00022989"/>
    </source>
</evidence>
<keyword evidence="6 18" id="KW-0812">Transmembrane</keyword>
<dbReference type="InterPro" id="IPR000742">
    <property type="entry name" value="EGF"/>
</dbReference>
<dbReference type="InterPro" id="IPR009030">
    <property type="entry name" value="Growth_fac_rcpt_cys_sf"/>
</dbReference>
<dbReference type="Gene3D" id="4.10.400.10">
    <property type="entry name" value="Low-density Lipoprotein Receptor"/>
    <property type="match status" value="8"/>
</dbReference>
<dbReference type="InterPro" id="IPR049883">
    <property type="entry name" value="NOTCH1_EGF-like"/>
</dbReference>
<feature type="disulfide bond" evidence="16">
    <location>
        <begin position="183"/>
        <end position="198"/>
    </location>
</feature>
<keyword evidence="14" id="KW-0325">Glycoprotein</keyword>
<feature type="disulfide bond" evidence="16">
    <location>
        <begin position="7"/>
        <end position="25"/>
    </location>
</feature>
<dbReference type="FunFam" id="4.10.400.10:FF:000034">
    <property type="entry name" value="Low-density lipoprotein receptor-related protein 2"/>
    <property type="match status" value="1"/>
</dbReference>
<keyword evidence="13" id="KW-0675">Receptor</keyword>
<dbReference type="SUPFAM" id="SSF57184">
    <property type="entry name" value="Growth factor receptor domain"/>
    <property type="match status" value="1"/>
</dbReference>
<evidence type="ECO:0000256" key="4">
    <source>
        <dbReference type="ARBA" id="ARBA00022536"/>
    </source>
</evidence>
<dbReference type="CDD" id="cd00054">
    <property type="entry name" value="EGF_CA"/>
    <property type="match status" value="1"/>
</dbReference>
<dbReference type="STRING" id="51511.ENSCSAVP00000012429"/>
<evidence type="ECO:0000256" key="7">
    <source>
        <dbReference type="ARBA" id="ARBA00022729"/>
    </source>
</evidence>
<keyword evidence="7" id="KW-0732">Signal</keyword>
<keyword evidence="12 16" id="KW-1015">Disulfide bond</keyword>
<evidence type="ECO:0000259" key="19">
    <source>
        <dbReference type="PROSITE" id="PS50026"/>
    </source>
</evidence>
<dbReference type="SMART" id="SM00181">
    <property type="entry name" value="EGF"/>
    <property type="match status" value="4"/>
</dbReference>
<reference evidence="20" key="2">
    <citation type="submission" date="2025-08" db="UniProtKB">
        <authorList>
            <consortium name="Ensembl"/>
        </authorList>
    </citation>
    <scope>IDENTIFICATION</scope>
</reference>
<dbReference type="OMA" id="CESPTKF"/>
<dbReference type="PROSITE" id="PS00010">
    <property type="entry name" value="ASX_HYDROXYL"/>
    <property type="match status" value="2"/>
</dbReference>
<dbReference type="GO" id="GO:0005509">
    <property type="term" value="F:calcium ion binding"/>
    <property type="evidence" value="ECO:0007669"/>
    <property type="project" value="InterPro"/>
</dbReference>
<dbReference type="GO" id="GO:0043235">
    <property type="term" value="C:receptor complex"/>
    <property type="evidence" value="ECO:0007669"/>
    <property type="project" value="TreeGrafter"/>
</dbReference>
<feature type="repeat" description="LDL-receptor class B" evidence="17">
    <location>
        <begin position="602"/>
        <end position="646"/>
    </location>
</feature>
<dbReference type="InterPro" id="IPR000033">
    <property type="entry name" value="LDLR_classB_rpt"/>
</dbReference>
<keyword evidence="5" id="KW-0254">Endocytosis</keyword>
<feature type="disulfide bond" evidence="16">
    <location>
        <begin position="227"/>
        <end position="242"/>
    </location>
</feature>
<name>H2Z4B7_CIOSA</name>
<reference evidence="21" key="1">
    <citation type="submission" date="2003-08" db="EMBL/GenBank/DDBJ databases">
        <authorList>
            <person name="Birren B."/>
            <person name="Nusbaum C."/>
            <person name="Abebe A."/>
            <person name="Abouelleil A."/>
            <person name="Adekoya E."/>
            <person name="Ait-zahra M."/>
            <person name="Allen N."/>
            <person name="Allen T."/>
            <person name="An P."/>
            <person name="Anderson M."/>
            <person name="Anderson S."/>
            <person name="Arachchi H."/>
            <person name="Armbruster J."/>
            <person name="Bachantsang P."/>
            <person name="Baldwin J."/>
            <person name="Barry A."/>
            <person name="Bayul T."/>
            <person name="Blitshsteyn B."/>
            <person name="Bloom T."/>
            <person name="Blye J."/>
            <person name="Boguslavskiy L."/>
            <person name="Borowsky M."/>
            <person name="Boukhgalter B."/>
            <person name="Brunache A."/>
            <person name="Butler J."/>
            <person name="Calixte N."/>
            <person name="Calvo S."/>
            <person name="Camarata J."/>
            <person name="Campo K."/>
            <person name="Chang J."/>
            <person name="Cheshatsang Y."/>
            <person name="Citroen M."/>
            <person name="Collymore A."/>
            <person name="Considine T."/>
            <person name="Cook A."/>
            <person name="Cooke P."/>
            <person name="Corum B."/>
            <person name="Cuomo C."/>
            <person name="David R."/>
            <person name="Dawoe T."/>
            <person name="Degray S."/>
            <person name="Dodge S."/>
            <person name="Dooley K."/>
            <person name="Dorje P."/>
            <person name="Dorjee K."/>
            <person name="Dorris L."/>
            <person name="Duffey N."/>
            <person name="Dupes A."/>
            <person name="Elkins T."/>
            <person name="Engels R."/>
            <person name="Erickson J."/>
            <person name="Farina A."/>
            <person name="Faro S."/>
            <person name="Ferreira P."/>
            <person name="Fischer H."/>
            <person name="Fitzgerald M."/>
            <person name="Foley K."/>
            <person name="Gage D."/>
            <person name="Galagan J."/>
            <person name="Gearin G."/>
            <person name="Gnerre S."/>
            <person name="Gnirke A."/>
            <person name="Goyette A."/>
            <person name="Graham J."/>
            <person name="Grandbois E."/>
            <person name="Gyaltsen K."/>
            <person name="Hafez N."/>
            <person name="Hagopian D."/>
            <person name="Hagos B."/>
            <person name="Hall J."/>
            <person name="Hatcher B."/>
            <person name="Heller A."/>
            <person name="Higgins H."/>
            <person name="Honan T."/>
            <person name="Horn A."/>
            <person name="Houde N."/>
            <person name="Hughes L."/>
            <person name="Hulme W."/>
            <person name="Husby E."/>
            <person name="Iliev I."/>
            <person name="Jaffe D."/>
            <person name="Jones C."/>
            <person name="Kamal M."/>
            <person name="Kamat A."/>
            <person name="Kamvysselis M."/>
            <person name="Karlsson E."/>
            <person name="Kells C."/>
            <person name="Kieu A."/>
            <person name="Kisner P."/>
            <person name="Kodira C."/>
            <person name="Kulbokas E."/>
            <person name="Labutti K."/>
            <person name="Lama D."/>
            <person name="Landers T."/>
            <person name="Leger J."/>
            <person name="Levine S."/>
            <person name="Lewis D."/>
            <person name="Lewis T."/>
            <person name="Lindblad-toh K."/>
            <person name="Liu X."/>
            <person name="Lokyitsang T."/>
            <person name="Lokyitsang Y."/>
            <person name="Lucien O."/>
            <person name="Lui A."/>
            <person name="Ma L.J."/>
            <person name="Mabbitt R."/>
            <person name="Macdonald J."/>
            <person name="Maclean C."/>
            <person name="Major J."/>
            <person name="Manning J."/>
            <person name="Marabella R."/>
            <person name="Maru K."/>
            <person name="Matthews C."/>
            <person name="Mauceli E."/>
            <person name="Mccarthy M."/>
            <person name="Mcdonough S."/>
            <person name="Mcghee T."/>
            <person name="Meldrim J."/>
            <person name="Meneus L."/>
            <person name="Mesirov J."/>
            <person name="Mihalev A."/>
            <person name="Mihova T."/>
            <person name="Mikkelsen T."/>
            <person name="Mlenga V."/>
            <person name="Moru K."/>
            <person name="Mozes J."/>
            <person name="Mulrain L."/>
            <person name="Munson G."/>
            <person name="Naylor J."/>
            <person name="Newes C."/>
            <person name="Nguyen C."/>
            <person name="Nguyen N."/>
            <person name="Nguyen T."/>
            <person name="Nicol R."/>
            <person name="Nielsen C."/>
            <person name="Nizzari M."/>
            <person name="Norbu C."/>
            <person name="Norbu N."/>
            <person name="O'donnell P."/>
            <person name="Okoawo O."/>
            <person name="O'leary S."/>
            <person name="Omotosho B."/>
            <person name="O'neill K."/>
            <person name="Osman S."/>
            <person name="Parker S."/>
            <person name="Perrin D."/>
            <person name="Phunkhang P."/>
            <person name="Piqani B."/>
            <person name="Purcell S."/>
            <person name="Rachupka T."/>
            <person name="Ramasamy U."/>
            <person name="Rameau R."/>
            <person name="Ray V."/>
            <person name="Raymond C."/>
            <person name="Retta R."/>
            <person name="Richardson S."/>
            <person name="Rise C."/>
            <person name="Rodriguez J."/>
            <person name="Rogers J."/>
            <person name="Rogov P."/>
            <person name="Rutman M."/>
            <person name="Schupbach R."/>
            <person name="Seaman C."/>
            <person name="Settipalli S."/>
            <person name="Sharpe T."/>
            <person name="Sheridan J."/>
            <person name="Sherpa N."/>
            <person name="Shi J."/>
            <person name="Smirnov S."/>
            <person name="Smith C."/>
            <person name="Sougnez C."/>
            <person name="Spencer B."/>
            <person name="Stalker J."/>
            <person name="Stange-thomann N."/>
            <person name="Stavropoulos S."/>
            <person name="Stetson K."/>
            <person name="Stone C."/>
            <person name="Stone S."/>
            <person name="Stubbs M."/>
            <person name="Talamas J."/>
            <person name="Tchuinga P."/>
            <person name="Tenzing P."/>
            <person name="Tesfaye S."/>
            <person name="Theodore J."/>
            <person name="Thoulutsang Y."/>
            <person name="Topham K."/>
            <person name="Towey S."/>
            <person name="Tsamla T."/>
            <person name="Tsomo N."/>
            <person name="Vallee D."/>
            <person name="Vassiliev H."/>
            <person name="Venkataraman V."/>
            <person name="Vinson J."/>
            <person name="Vo A."/>
            <person name="Wade C."/>
            <person name="Wang S."/>
            <person name="Wangchuk T."/>
            <person name="Wangdi T."/>
            <person name="Whittaker C."/>
            <person name="Wilkinson J."/>
            <person name="Wu Y."/>
            <person name="Wyman D."/>
            <person name="Yadav S."/>
            <person name="Yang S."/>
            <person name="Yang X."/>
            <person name="Yeager S."/>
            <person name="Yee E."/>
            <person name="Young G."/>
            <person name="Zainoun J."/>
            <person name="Zembeck L."/>
            <person name="Zimmer A."/>
            <person name="Zody M."/>
            <person name="Lander E."/>
        </authorList>
    </citation>
    <scope>NUCLEOTIDE SEQUENCE [LARGE SCALE GENOMIC DNA]</scope>
</reference>
<dbReference type="FunFam" id="2.120.10.30:FF:000241">
    <property type="entry name" value="Low-density lipoprotein receptor-related protein 6"/>
    <property type="match status" value="1"/>
</dbReference>
<dbReference type="PROSITE" id="PS01209">
    <property type="entry name" value="LDLRA_1"/>
    <property type="match status" value="4"/>
</dbReference>
<evidence type="ECO:0000256" key="15">
    <source>
        <dbReference type="PROSITE-ProRule" id="PRU00076"/>
    </source>
</evidence>
<keyword evidence="8" id="KW-0677">Repeat</keyword>
<dbReference type="SMART" id="SM00135">
    <property type="entry name" value="LY"/>
    <property type="match status" value="5"/>
</dbReference>
<dbReference type="InterPro" id="IPR051221">
    <property type="entry name" value="LDLR-related"/>
</dbReference>
<dbReference type="InParanoid" id="H2Z4B7"/>
<dbReference type="SUPFAM" id="SSF63825">
    <property type="entry name" value="YWTD domain"/>
    <property type="match status" value="1"/>
</dbReference>
<dbReference type="PROSITE" id="PS50068">
    <property type="entry name" value="LDLRA_2"/>
    <property type="match status" value="8"/>
</dbReference>
<feature type="disulfide bond" evidence="16">
    <location>
        <begin position="123"/>
        <end position="135"/>
    </location>
</feature>
<comment type="caution">
    <text evidence="15">Lacks conserved residue(s) required for the propagation of feature annotation.</text>
</comment>
<feature type="disulfide bond" evidence="16">
    <location>
        <begin position="142"/>
        <end position="157"/>
    </location>
</feature>
<dbReference type="InterPro" id="IPR036055">
    <property type="entry name" value="LDL_receptor-like_sf"/>
</dbReference>
<keyword evidence="10 18" id="KW-1133">Transmembrane helix</keyword>
<evidence type="ECO:0000256" key="12">
    <source>
        <dbReference type="ARBA" id="ARBA00023157"/>
    </source>
</evidence>
<evidence type="ECO:0000256" key="13">
    <source>
        <dbReference type="ARBA" id="ARBA00023170"/>
    </source>
</evidence>
<keyword evidence="11 18" id="KW-0472">Membrane</keyword>
<dbReference type="FunFam" id="2.10.25.10:FF:000009">
    <property type="entry name" value="Low-density lipoprotein receptor isoform 1"/>
    <property type="match status" value="1"/>
</dbReference>
<dbReference type="InterPro" id="IPR011042">
    <property type="entry name" value="6-blade_b-propeller_TolB-like"/>
</dbReference>
<feature type="disulfide bond" evidence="16">
    <location>
        <begin position="19"/>
        <end position="34"/>
    </location>
</feature>
<feature type="disulfide bond" evidence="16">
    <location>
        <begin position="130"/>
        <end position="148"/>
    </location>
</feature>
<dbReference type="InterPro" id="IPR002172">
    <property type="entry name" value="LDrepeatLR_classA_rpt"/>
</dbReference>
<evidence type="ECO:0000256" key="3">
    <source>
        <dbReference type="ARBA" id="ARBA00022475"/>
    </source>
</evidence>
<dbReference type="GO" id="GO:0006898">
    <property type="term" value="P:receptor-mediated endocytosis"/>
    <property type="evidence" value="ECO:0007669"/>
    <property type="project" value="TreeGrafter"/>
</dbReference>
<feature type="disulfide bond" evidence="16">
    <location>
        <begin position="247"/>
        <end position="259"/>
    </location>
</feature>
<dbReference type="GO" id="GO:0016324">
    <property type="term" value="C:apical plasma membrane"/>
    <property type="evidence" value="ECO:0007669"/>
    <property type="project" value="TreeGrafter"/>
</dbReference>
<dbReference type="SMART" id="SM00179">
    <property type="entry name" value="EGF_CA"/>
    <property type="match status" value="3"/>
</dbReference>
<reference evidence="20" key="3">
    <citation type="submission" date="2025-09" db="UniProtKB">
        <authorList>
            <consortium name="Ensembl"/>
        </authorList>
    </citation>
    <scope>IDENTIFICATION</scope>
</reference>
<evidence type="ECO:0000313" key="20">
    <source>
        <dbReference type="Ensembl" id="ENSCSAVP00000012429.1"/>
    </source>
</evidence>
<feature type="disulfide bond" evidence="16">
    <location>
        <begin position="47"/>
        <end position="65"/>
    </location>
</feature>
<dbReference type="PANTHER" id="PTHR22722:SF14">
    <property type="entry name" value="MEGALIN, ISOFORM A"/>
    <property type="match status" value="1"/>
</dbReference>
<keyword evidence="9" id="KW-0106">Calcium</keyword>
<evidence type="ECO:0000256" key="9">
    <source>
        <dbReference type="ARBA" id="ARBA00022837"/>
    </source>
</evidence>
<comment type="similarity">
    <text evidence="2">Belongs to the LDLR family.</text>
</comment>
<dbReference type="PROSITE" id="PS51120">
    <property type="entry name" value="LDLRB"/>
    <property type="match status" value="1"/>
</dbReference>
<accession>H2Z4B7</accession>
<dbReference type="InterPro" id="IPR023415">
    <property type="entry name" value="LDLR_class-A_CS"/>
</dbReference>
<keyword evidence="3" id="KW-1003">Cell membrane</keyword>
<dbReference type="GO" id="GO:0042562">
    <property type="term" value="F:hormone binding"/>
    <property type="evidence" value="ECO:0007669"/>
    <property type="project" value="TreeGrafter"/>
</dbReference>
<dbReference type="Pfam" id="PF07645">
    <property type="entry name" value="EGF_CA"/>
    <property type="match status" value="1"/>
</dbReference>
<dbReference type="FunFam" id="4.10.400.10:FF:000002">
    <property type="entry name" value="Low-density lipoprotein receptor-related protein 1"/>
    <property type="match status" value="1"/>
</dbReference>
<dbReference type="InterPro" id="IPR001881">
    <property type="entry name" value="EGF-like_Ca-bd_dom"/>
</dbReference>
<feature type="disulfide bond" evidence="16">
    <location>
        <begin position="296"/>
        <end position="314"/>
    </location>
</feature>
<feature type="transmembrane region" description="Helical" evidence="18">
    <location>
        <begin position="752"/>
        <end position="771"/>
    </location>
</feature>
<keyword evidence="21" id="KW-1185">Reference proteome</keyword>
<feature type="disulfide bond" evidence="16">
    <location>
        <begin position="103"/>
        <end position="118"/>
    </location>
</feature>
<organism evidence="20 21">
    <name type="scientific">Ciona savignyi</name>
    <name type="common">Pacific transparent sea squirt</name>
    <dbReference type="NCBI Taxonomy" id="51511"/>
    <lineage>
        <taxon>Eukaryota</taxon>
        <taxon>Metazoa</taxon>
        <taxon>Chordata</taxon>
        <taxon>Tunicata</taxon>
        <taxon>Ascidiacea</taxon>
        <taxon>Phlebobranchia</taxon>
        <taxon>Cionidae</taxon>
        <taxon>Ciona</taxon>
    </lineage>
</organism>
<evidence type="ECO:0000256" key="16">
    <source>
        <dbReference type="PROSITE-ProRule" id="PRU00124"/>
    </source>
</evidence>
<dbReference type="InterPro" id="IPR000152">
    <property type="entry name" value="EGF-type_Asp/Asn_hydroxyl_site"/>
</dbReference>
<dbReference type="PRINTS" id="PR00261">
    <property type="entry name" value="LDLRECEPTOR"/>
</dbReference>
<dbReference type="Pfam" id="PF00057">
    <property type="entry name" value="Ldl_recept_a"/>
    <property type="match status" value="8"/>
</dbReference>
<evidence type="ECO:0000256" key="8">
    <source>
        <dbReference type="ARBA" id="ARBA00022737"/>
    </source>
</evidence>
<dbReference type="Ensembl" id="ENSCSAVT00000012573.1">
    <property type="protein sequence ID" value="ENSCSAVP00000012429.1"/>
    <property type="gene ID" value="ENSCSAVG00000007300.1"/>
</dbReference>
<evidence type="ECO:0000256" key="5">
    <source>
        <dbReference type="ARBA" id="ARBA00022583"/>
    </source>
</evidence>
<dbReference type="Pfam" id="PF00058">
    <property type="entry name" value="Ldl_recept_b"/>
    <property type="match status" value="1"/>
</dbReference>
<evidence type="ECO:0000256" key="14">
    <source>
        <dbReference type="ARBA" id="ARBA00023180"/>
    </source>
</evidence>